<dbReference type="EMBL" id="KN819353">
    <property type="protein sequence ID" value="KIJ13318.1"/>
    <property type="molecule type" value="Genomic_DNA"/>
</dbReference>
<feature type="non-terminal residue" evidence="1">
    <location>
        <position position="86"/>
    </location>
</feature>
<dbReference type="AlphaFoldDB" id="A0A0C9TSL6"/>
<reference evidence="2" key="2">
    <citation type="submission" date="2015-01" db="EMBL/GenBank/DDBJ databases">
        <title>Evolutionary Origins and Diversification of the Mycorrhizal Mutualists.</title>
        <authorList>
            <consortium name="DOE Joint Genome Institute"/>
            <consortium name="Mycorrhizal Genomics Consortium"/>
            <person name="Kohler A."/>
            <person name="Kuo A."/>
            <person name="Nagy L.G."/>
            <person name="Floudas D."/>
            <person name="Copeland A."/>
            <person name="Barry K.W."/>
            <person name="Cichocki N."/>
            <person name="Veneault-Fourrey C."/>
            <person name="LaButti K."/>
            <person name="Lindquist E.A."/>
            <person name="Lipzen A."/>
            <person name="Lundell T."/>
            <person name="Morin E."/>
            <person name="Murat C."/>
            <person name="Riley R."/>
            <person name="Ohm R."/>
            <person name="Sun H."/>
            <person name="Tunlid A."/>
            <person name="Henrissat B."/>
            <person name="Grigoriev I.V."/>
            <person name="Hibbett D.S."/>
            <person name="Martin F."/>
        </authorList>
    </citation>
    <scope>NUCLEOTIDE SEQUENCE [LARGE SCALE GENOMIC DNA]</scope>
    <source>
        <strain evidence="2">ATCC 200175</strain>
    </source>
</reference>
<gene>
    <name evidence="1" type="ORF">PAXINDRAFT_170596</name>
</gene>
<keyword evidence="2" id="KW-1185">Reference proteome</keyword>
<dbReference type="OrthoDB" id="7464126at2759"/>
<name>A0A0C9TSL6_PAXIN</name>
<reference evidence="1 2" key="1">
    <citation type="submission" date="2014-06" db="EMBL/GenBank/DDBJ databases">
        <authorList>
            <consortium name="DOE Joint Genome Institute"/>
            <person name="Kuo A."/>
            <person name="Kohler A."/>
            <person name="Nagy L.G."/>
            <person name="Floudas D."/>
            <person name="Copeland A."/>
            <person name="Barry K.W."/>
            <person name="Cichocki N."/>
            <person name="Veneault-Fourrey C."/>
            <person name="LaButti K."/>
            <person name="Lindquist E.A."/>
            <person name="Lipzen A."/>
            <person name="Lundell T."/>
            <person name="Morin E."/>
            <person name="Murat C."/>
            <person name="Sun H."/>
            <person name="Tunlid A."/>
            <person name="Henrissat B."/>
            <person name="Grigoriev I.V."/>
            <person name="Hibbett D.S."/>
            <person name="Martin F."/>
            <person name="Nordberg H.P."/>
            <person name="Cantor M.N."/>
            <person name="Hua S.X."/>
        </authorList>
    </citation>
    <scope>NUCLEOTIDE SEQUENCE [LARGE SCALE GENOMIC DNA]</scope>
    <source>
        <strain evidence="1 2">ATCC 200175</strain>
    </source>
</reference>
<evidence type="ECO:0000313" key="2">
    <source>
        <dbReference type="Proteomes" id="UP000053647"/>
    </source>
</evidence>
<proteinExistence type="predicted"/>
<organism evidence="1 2">
    <name type="scientific">Paxillus involutus ATCC 200175</name>
    <dbReference type="NCBI Taxonomy" id="664439"/>
    <lineage>
        <taxon>Eukaryota</taxon>
        <taxon>Fungi</taxon>
        <taxon>Dikarya</taxon>
        <taxon>Basidiomycota</taxon>
        <taxon>Agaricomycotina</taxon>
        <taxon>Agaricomycetes</taxon>
        <taxon>Agaricomycetidae</taxon>
        <taxon>Boletales</taxon>
        <taxon>Paxilineae</taxon>
        <taxon>Paxillaceae</taxon>
        <taxon>Paxillus</taxon>
    </lineage>
</organism>
<dbReference type="Proteomes" id="UP000053647">
    <property type="component" value="Unassembled WGS sequence"/>
</dbReference>
<feature type="non-terminal residue" evidence="1">
    <location>
        <position position="1"/>
    </location>
</feature>
<dbReference type="HOGENOM" id="CLU_2503948_0_0_1"/>
<evidence type="ECO:0000313" key="1">
    <source>
        <dbReference type="EMBL" id="KIJ13318.1"/>
    </source>
</evidence>
<sequence length="86" mass="9800">GRVTLAHLTVKEFLLEQESALHVNEPDTHSFIARSCLTYLLDQFQRHVPAGVEGFPLHNYAVENWMNHASSTRDIEDINSDIPLEN</sequence>
<accession>A0A0C9TSL6</accession>
<protein>
    <submittedName>
        <fullName evidence="1">Uncharacterized protein</fullName>
    </submittedName>
</protein>